<dbReference type="OrthoDB" id="5296662at2"/>
<comment type="caution">
    <text evidence="2">The sequence shown here is derived from an EMBL/GenBank/DDBJ whole genome shotgun (WGS) entry which is preliminary data.</text>
</comment>
<dbReference type="PROSITE" id="PS00409">
    <property type="entry name" value="PROKAR_NTER_METHYL"/>
    <property type="match status" value="1"/>
</dbReference>
<keyword evidence="1" id="KW-0812">Transmembrane</keyword>
<reference evidence="3" key="1">
    <citation type="submission" date="2012-11" db="EMBL/GenBank/DDBJ databases">
        <authorList>
            <person name="Singh A."/>
            <person name="Pinnaka A.K."/>
            <person name="Vaidya B."/>
        </authorList>
    </citation>
    <scope>NUCLEOTIDE SEQUENCE [LARGE SCALE GENOMIC DNA]</scope>
    <source>
        <strain evidence="3">AK23</strain>
    </source>
</reference>
<proteinExistence type="predicted"/>
<dbReference type="STRING" id="1229521.D791_02830"/>
<keyword evidence="1" id="KW-0472">Membrane</keyword>
<keyword evidence="3" id="KW-1185">Reference proteome</keyword>
<dbReference type="Proteomes" id="UP000019464">
    <property type="component" value="Unassembled WGS sequence"/>
</dbReference>
<dbReference type="EMBL" id="AONB01000015">
    <property type="protein sequence ID" value="EXJ10272.1"/>
    <property type="molecule type" value="Genomic_DNA"/>
</dbReference>
<gene>
    <name evidence="2" type="ORF">D791_02830</name>
</gene>
<evidence type="ECO:0000313" key="3">
    <source>
        <dbReference type="Proteomes" id="UP000019464"/>
    </source>
</evidence>
<accession>W9V293</accession>
<dbReference type="RefSeq" id="WP_036512333.1">
    <property type="nucleotide sequence ID" value="NZ_AONB01000015.1"/>
</dbReference>
<name>W9V293_9GAMM</name>
<dbReference type="Pfam" id="PF07963">
    <property type="entry name" value="N_methyl"/>
    <property type="match status" value="1"/>
</dbReference>
<evidence type="ECO:0000313" key="2">
    <source>
        <dbReference type="EMBL" id="EXJ10272.1"/>
    </source>
</evidence>
<organism evidence="2 3">
    <name type="scientific">Nitrincola nitratireducens</name>
    <dbReference type="NCBI Taxonomy" id="1229521"/>
    <lineage>
        <taxon>Bacteria</taxon>
        <taxon>Pseudomonadati</taxon>
        <taxon>Pseudomonadota</taxon>
        <taxon>Gammaproteobacteria</taxon>
        <taxon>Oceanospirillales</taxon>
        <taxon>Oceanospirillaceae</taxon>
        <taxon>Nitrincola</taxon>
    </lineage>
</organism>
<reference evidence="2 3" key="2">
    <citation type="journal article" date="2015" name="Syst. Appl. Microbiol.">
        <title>Nitrincola nitratireducens sp. nov. isolated from a haloalkaline crater lake.</title>
        <authorList>
            <person name="Singh A."/>
            <person name="Vaidya B."/>
            <person name="Tanuku N.R."/>
            <person name="Pinnaka A.K."/>
        </authorList>
    </citation>
    <scope>NUCLEOTIDE SEQUENCE [LARGE SCALE GENOMIC DNA]</scope>
    <source>
        <strain evidence="2 3">AK23</strain>
    </source>
</reference>
<sequence>MTLNRNKLERCLLPIYSKGISLIELMISMLLGLVLVGAITSVVLANIETFKTNQTLAEVQDRARLTFEILAREVREAGSTGCAPDEPLESLLTNTPSPWWAGASWNDALTVYPANVASPAVAFGDQVGERINGTSALMIRRMADDPWIVTERLASGFRVISDLSTSEHDVSVGDALMACDAGGVALFNATAPTGTNKKSIFFDASLNLSSYTLPLLGFLHAETWYVGHSPSNSSGRALFRVRLDGSNSVIDEVVPGVTQLNIRSWAGNANVIEIAFGLESISHPSQRIERSLMSETDFCNDVGSQGFCYTIARRN</sequence>
<evidence type="ECO:0000256" key="1">
    <source>
        <dbReference type="SAM" id="Phobius"/>
    </source>
</evidence>
<dbReference type="InterPro" id="IPR012902">
    <property type="entry name" value="N_methyl_site"/>
</dbReference>
<keyword evidence="1" id="KW-1133">Transmembrane helix</keyword>
<dbReference type="AlphaFoldDB" id="W9V293"/>
<feature type="transmembrane region" description="Helical" evidence="1">
    <location>
        <begin position="21"/>
        <end position="45"/>
    </location>
</feature>
<protein>
    <submittedName>
        <fullName evidence="2">Tfp pilus assembly protein PilW</fullName>
    </submittedName>
</protein>